<feature type="transmembrane region" description="Helical" evidence="1">
    <location>
        <begin position="213"/>
        <end position="233"/>
    </location>
</feature>
<feature type="transmembrane region" description="Helical" evidence="1">
    <location>
        <begin position="60"/>
        <end position="84"/>
    </location>
</feature>
<dbReference type="EMBL" id="KN835181">
    <property type="protein sequence ID" value="KIK44907.1"/>
    <property type="molecule type" value="Genomic_DNA"/>
</dbReference>
<evidence type="ECO:0000313" key="4">
    <source>
        <dbReference type="Proteomes" id="UP000054485"/>
    </source>
</evidence>
<keyword evidence="1" id="KW-0812">Transmembrane</keyword>
<feature type="transmembrane region" description="Helical" evidence="1">
    <location>
        <begin position="239"/>
        <end position="260"/>
    </location>
</feature>
<sequence length="314" mass="34438">MDATDSSTSLSFEVAAFNASIIVGPVVLGTLVDTCLFGCLVIQTYVYFANFANDHRAIKFTVAAVFAIQIAHVMCVSATLWNTAVVAYDDPSKLQILPLSAAATILFTGITGGLVESYFAFRLWKLSKRHFLPTVSLVLCVIAQVVSLVITVQAFKTSSIAVFEIDQNTSITLALTSRVLCDVILTISMAWYLKKQRSEYSRTTSMIDRLVLWTIETGLITSLVAVLVIIFFLAMKENYIWVGLYAILASVNGNSLLALLNGRLIFRSVTSENLRMGTLSGSGGGHNKQHPFVINVTQTVRSPLEVFKRDEMEV</sequence>
<evidence type="ECO:0000256" key="1">
    <source>
        <dbReference type="SAM" id="Phobius"/>
    </source>
</evidence>
<accession>A0A0D0BFL5</accession>
<dbReference type="InParanoid" id="A0A0D0BFL5"/>
<dbReference type="Pfam" id="PF20152">
    <property type="entry name" value="DUF6534"/>
    <property type="match status" value="1"/>
</dbReference>
<reference evidence="3 4" key="1">
    <citation type="submission" date="2014-04" db="EMBL/GenBank/DDBJ databases">
        <authorList>
            <consortium name="DOE Joint Genome Institute"/>
            <person name="Kuo A."/>
            <person name="Ruytinx J."/>
            <person name="Rineau F."/>
            <person name="Colpaert J."/>
            <person name="Kohler A."/>
            <person name="Nagy L.G."/>
            <person name="Floudas D."/>
            <person name="Copeland A."/>
            <person name="Barry K.W."/>
            <person name="Cichocki N."/>
            <person name="Veneault-Fourrey C."/>
            <person name="LaButti K."/>
            <person name="Lindquist E.A."/>
            <person name="Lipzen A."/>
            <person name="Lundell T."/>
            <person name="Morin E."/>
            <person name="Murat C."/>
            <person name="Sun H."/>
            <person name="Tunlid A."/>
            <person name="Henrissat B."/>
            <person name="Grigoriev I.V."/>
            <person name="Hibbett D.S."/>
            <person name="Martin F."/>
            <person name="Nordberg H.P."/>
            <person name="Cantor M.N."/>
            <person name="Hua S.X."/>
        </authorList>
    </citation>
    <scope>NUCLEOTIDE SEQUENCE [LARGE SCALE GENOMIC DNA]</scope>
    <source>
        <strain evidence="3 4">UH-Slu-Lm8-n1</strain>
    </source>
</reference>
<organism evidence="3 4">
    <name type="scientific">Suillus luteus UH-Slu-Lm8-n1</name>
    <dbReference type="NCBI Taxonomy" id="930992"/>
    <lineage>
        <taxon>Eukaryota</taxon>
        <taxon>Fungi</taxon>
        <taxon>Dikarya</taxon>
        <taxon>Basidiomycota</taxon>
        <taxon>Agaricomycotina</taxon>
        <taxon>Agaricomycetes</taxon>
        <taxon>Agaricomycetidae</taxon>
        <taxon>Boletales</taxon>
        <taxon>Suillineae</taxon>
        <taxon>Suillaceae</taxon>
        <taxon>Suillus</taxon>
    </lineage>
</organism>
<protein>
    <recommendedName>
        <fullName evidence="2">DUF6534 domain-containing protein</fullName>
    </recommendedName>
</protein>
<reference evidence="4" key="2">
    <citation type="submission" date="2015-01" db="EMBL/GenBank/DDBJ databases">
        <title>Evolutionary Origins and Diversification of the Mycorrhizal Mutualists.</title>
        <authorList>
            <consortium name="DOE Joint Genome Institute"/>
            <consortium name="Mycorrhizal Genomics Consortium"/>
            <person name="Kohler A."/>
            <person name="Kuo A."/>
            <person name="Nagy L.G."/>
            <person name="Floudas D."/>
            <person name="Copeland A."/>
            <person name="Barry K.W."/>
            <person name="Cichocki N."/>
            <person name="Veneault-Fourrey C."/>
            <person name="LaButti K."/>
            <person name="Lindquist E.A."/>
            <person name="Lipzen A."/>
            <person name="Lundell T."/>
            <person name="Morin E."/>
            <person name="Murat C."/>
            <person name="Riley R."/>
            <person name="Ohm R."/>
            <person name="Sun H."/>
            <person name="Tunlid A."/>
            <person name="Henrissat B."/>
            <person name="Grigoriev I.V."/>
            <person name="Hibbett D.S."/>
            <person name="Martin F."/>
        </authorList>
    </citation>
    <scope>NUCLEOTIDE SEQUENCE [LARGE SCALE GENOMIC DNA]</scope>
    <source>
        <strain evidence="4">UH-Slu-Lm8-n1</strain>
    </source>
</reference>
<keyword evidence="4" id="KW-1185">Reference proteome</keyword>
<dbReference type="PANTHER" id="PTHR40465">
    <property type="entry name" value="CHROMOSOME 1, WHOLE GENOME SHOTGUN SEQUENCE"/>
    <property type="match status" value="1"/>
</dbReference>
<feature type="transmembrane region" description="Helical" evidence="1">
    <location>
        <begin position="96"/>
        <end position="119"/>
    </location>
</feature>
<feature type="transmembrane region" description="Helical" evidence="1">
    <location>
        <begin position="20"/>
        <end position="48"/>
    </location>
</feature>
<dbReference type="HOGENOM" id="CLU_046025_0_1_1"/>
<evidence type="ECO:0000313" key="3">
    <source>
        <dbReference type="EMBL" id="KIK44907.1"/>
    </source>
</evidence>
<dbReference type="Proteomes" id="UP000054485">
    <property type="component" value="Unassembled WGS sequence"/>
</dbReference>
<feature type="domain" description="DUF6534" evidence="2">
    <location>
        <begin position="179"/>
        <end position="263"/>
    </location>
</feature>
<dbReference type="OrthoDB" id="2535105at2759"/>
<name>A0A0D0BFL5_9AGAM</name>
<keyword evidence="1" id="KW-1133">Transmembrane helix</keyword>
<proteinExistence type="predicted"/>
<dbReference type="AlphaFoldDB" id="A0A0D0BFL5"/>
<feature type="transmembrane region" description="Helical" evidence="1">
    <location>
        <begin position="131"/>
        <end position="155"/>
    </location>
</feature>
<keyword evidence="1" id="KW-0472">Membrane</keyword>
<dbReference type="PANTHER" id="PTHR40465:SF1">
    <property type="entry name" value="DUF6534 DOMAIN-CONTAINING PROTEIN"/>
    <property type="match status" value="1"/>
</dbReference>
<dbReference type="InterPro" id="IPR045339">
    <property type="entry name" value="DUF6534"/>
</dbReference>
<gene>
    <name evidence="3" type="ORF">CY34DRAFT_802130</name>
</gene>
<evidence type="ECO:0000259" key="2">
    <source>
        <dbReference type="Pfam" id="PF20152"/>
    </source>
</evidence>
<feature type="transmembrane region" description="Helical" evidence="1">
    <location>
        <begin position="175"/>
        <end position="193"/>
    </location>
</feature>